<sequence>MEKRTTVYLVRHAESPYVEGQERSRGLSGKGAEDALKVGSLLRNENIDIFVSSPYERAIQTIKDAAGEKEILLFEDLRERSIGIIPDRLFREAKFKVYQDFDFAFPEGESSLAAQQRAIQSFLGILRNYEGQKIAIGTHGDIMTLILNFFDKSYRYDFWKSTSMPDVNKLEFENSKLVTVVRLWEE</sequence>
<dbReference type="InterPro" id="IPR029033">
    <property type="entry name" value="His_PPase_superfam"/>
</dbReference>
<dbReference type="InterPro" id="IPR013078">
    <property type="entry name" value="His_Pase_superF_clade-1"/>
</dbReference>
<dbReference type="SMART" id="SM00855">
    <property type="entry name" value="PGAM"/>
    <property type="match status" value="1"/>
</dbReference>
<protein>
    <submittedName>
        <fullName evidence="1">Histidine phosphatase family protein</fullName>
    </submittedName>
</protein>
<dbReference type="Pfam" id="PF00300">
    <property type="entry name" value="His_Phos_1"/>
    <property type="match status" value="1"/>
</dbReference>
<dbReference type="PANTHER" id="PTHR48100">
    <property type="entry name" value="BROAD-SPECIFICITY PHOSPHATASE YOR283W-RELATED"/>
    <property type="match status" value="1"/>
</dbReference>
<dbReference type="GO" id="GO:0016791">
    <property type="term" value="F:phosphatase activity"/>
    <property type="evidence" value="ECO:0007669"/>
    <property type="project" value="TreeGrafter"/>
</dbReference>
<comment type="caution">
    <text evidence="1">The sequence shown here is derived from an EMBL/GenBank/DDBJ whole genome shotgun (WGS) entry which is preliminary data.</text>
</comment>
<evidence type="ECO:0000313" key="1">
    <source>
        <dbReference type="EMBL" id="MBB6632607.1"/>
    </source>
</evidence>
<dbReference type="Gene3D" id="3.40.50.1240">
    <property type="entry name" value="Phosphoglycerate mutase-like"/>
    <property type="match status" value="1"/>
</dbReference>
<dbReference type="GO" id="GO:0005737">
    <property type="term" value="C:cytoplasm"/>
    <property type="evidence" value="ECO:0007669"/>
    <property type="project" value="TreeGrafter"/>
</dbReference>
<organism evidence="1 2">
    <name type="scientific">Cohnella thailandensis</name>
    <dbReference type="NCBI Taxonomy" id="557557"/>
    <lineage>
        <taxon>Bacteria</taxon>
        <taxon>Bacillati</taxon>
        <taxon>Bacillota</taxon>
        <taxon>Bacilli</taxon>
        <taxon>Bacillales</taxon>
        <taxon>Paenibacillaceae</taxon>
        <taxon>Cohnella</taxon>
    </lineage>
</organism>
<dbReference type="Proteomes" id="UP000535838">
    <property type="component" value="Unassembled WGS sequence"/>
</dbReference>
<accession>A0A841SSK7</accession>
<dbReference type="PANTHER" id="PTHR48100:SF59">
    <property type="entry name" value="ADENOSYLCOBALAMIN_ALPHA-RIBAZOLE PHOSPHATASE"/>
    <property type="match status" value="1"/>
</dbReference>
<dbReference type="SUPFAM" id="SSF53254">
    <property type="entry name" value="Phosphoglycerate mutase-like"/>
    <property type="match status" value="1"/>
</dbReference>
<keyword evidence="2" id="KW-1185">Reference proteome</keyword>
<dbReference type="InterPro" id="IPR050275">
    <property type="entry name" value="PGM_Phosphatase"/>
</dbReference>
<evidence type="ECO:0000313" key="2">
    <source>
        <dbReference type="Proteomes" id="UP000535838"/>
    </source>
</evidence>
<proteinExistence type="predicted"/>
<dbReference type="EMBL" id="JACJVQ010000002">
    <property type="protein sequence ID" value="MBB6632607.1"/>
    <property type="molecule type" value="Genomic_DNA"/>
</dbReference>
<gene>
    <name evidence="1" type="ORF">H7B67_00525</name>
</gene>
<dbReference type="RefSeq" id="WP_185117854.1">
    <property type="nucleotide sequence ID" value="NZ_JACJVQ010000002.1"/>
</dbReference>
<name>A0A841SSK7_9BACL</name>
<dbReference type="AlphaFoldDB" id="A0A841SSK7"/>
<dbReference type="CDD" id="cd07067">
    <property type="entry name" value="HP_PGM_like"/>
    <property type="match status" value="1"/>
</dbReference>
<reference evidence="1 2" key="1">
    <citation type="submission" date="2020-08" db="EMBL/GenBank/DDBJ databases">
        <title>Cohnella phylogeny.</title>
        <authorList>
            <person name="Dunlap C."/>
        </authorList>
    </citation>
    <scope>NUCLEOTIDE SEQUENCE [LARGE SCALE GENOMIC DNA]</scope>
    <source>
        <strain evidence="1 2">DSM 25241</strain>
    </source>
</reference>